<dbReference type="GO" id="GO:0016491">
    <property type="term" value="F:oxidoreductase activity"/>
    <property type="evidence" value="ECO:0007669"/>
    <property type="project" value="UniProtKB-KW"/>
</dbReference>
<evidence type="ECO:0000256" key="2">
    <source>
        <dbReference type="ARBA" id="ARBA00023002"/>
    </source>
</evidence>
<dbReference type="PROSITE" id="PS00061">
    <property type="entry name" value="ADH_SHORT"/>
    <property type="match status" value="1"/>
</dbReference>
<gene>
    <name evidence="4" type="ORF">GN277_05460</name>
</gene>
<dbReference type="PRINTS" id="PR00081">
    <property type="entry name" value="GDHRDH"/>
</dbReference>
<evidence type="ECO:0000256" key="3">
    <source>
        <dbReference type="ARBA" id="ARBA00023221"/>
    </source>
</evidence>
<keyword evidence="2" id="KW-0560">Oxidoreductase</keyword>
<dbReference type="InterPro" id="IPR036291">
    <property type="entry name" value="NAD(P)-bd_dom_sf"/>
</dbReference>
<dbReference type="PANTHER" id="PTHR42879">
    <property type="entry name" value="3-OXOACYL-(ACYL-CARRIER-PROTEIN) REDUCTASE"/>
    <property type="match status" value="1"/>
</dbReference>
<dbReference type="PANTHER" id="PTHR42879:SF2">
    <property type="entry name" value="3-OXOACYL-[ACYL-CARRIER-PROTEIN] REDUCTASE FABG"/>
    <property type="match status" value="1"/>
</dbReference>
<evidence type="ECO:0000313" key="4">
    <source>
        <dbReference type="EMBL" id="MXP74849.1"/>
    </source>
</evidence>
<dbReference type="InterPro" id="IPR002347">
    <property type="entry name" value="SDR_fam"/>
</dbReference>
<dbReference type="Gene3D" id="3.40.50.720">
    <property type="entry name" value="NAD(P)-binding Rossmann-like Domain"/>
    <property type="match status" value="1"/>
</dbReference>
<protein>
    <submittedName>
        <fullName evidence="4">SDR family oxidoreductase</fullName>
    </submittedName>
</protein>
<accession>A0A7X3MEA7</accession>
<dbReference type="RefSeq" id="WP_159750181.1">
    <property type="nucleotide sequence ID" value="NZ_CASZNZ010000217.1"/>
</dbReference>
<dbReference type="PRINTS" id="PR00080">
    <property type="entry name" value="SDRFAMILY"/>
</dbReference>
<keyword evidence="5" id="KW-1185">Reference proteome</keyword>
<dbReference type="FunFam" id="3.40.50.720:FF:000084">
    <property type="entry name" value="Short-chain dehydrogenase reductase"/>
    <property type="match status" value="1"/>
</dbReference>
<dbReference type="AlphaFoldDB" id="A0A7X3MEA7"/>
<organism evidence="4 5">
    <name type="scientific">Sporofaciens musculi</name>
    <dbReference type="NCBI Taxonomy" id="2681861"/>
    <lineage>
        <taxon>Bacteria</taxon>
        <taxon>Bacillati</taxon>
        <taxon>Bacillota</taxon>
        <taxon>Clostridia</taxon>
        <taxon>Lachnospirales</taxon>
        <taxon>Lachnospiraceae</taxon>
        <taxon>Sporofaciens</taxon>
    </lineage>
</organism>
<keyword evidence="3" id="KW-0753">Steroid metabolism</keyword>
<name>A0A7X3MEA7_9FIRM</name>
<evidence type="ECO:0000256" key="1">
    <source>
        <dbReference type="ARBA" id="ARBA00006484"/>
    </source>
</evidence>
<dbReference type="InterPro" id="IPR020904">
    <property type="entry name" value="Sc_DH/Rdtase_CS"/>
</dbReference>
<dbReference type="GO" id="GO:0008206">
    <property type="term" value="P:bile acid metabolic process"/>
    <property type="evidence" value="ECO:0007669"/>
    <property type="project" value="UniProtKB-ARBA"/>
</dbReference>
<reference evidence="4 5" key="1">
    <citation type="submission" date="2019-12" db="EMBL/GenBank/DDBJ databases">
        <title>Sporaefaciens musculi gen. nov., sp. nov., a novel bacterium isolated from the caecum of an obese mouse.</title>
        <authorList>
            <person name="Rasmussen T.S."/>
            <person name="Streidl T."/>
            <person name="Hitch T.C.A."/>
            <person name="Wortmann E."/>
            <person name="Deptula P."/>
            <person name="Hansen M."/>
            <person name="Nielsen D.S."/>
            <person name="Clavel T."/>
            <person name="Vogensen F.K."/>
        </authorList>
    </citation>
    <scope>NUCLEOTIDE SEQUENCE [LARGE SCALE GENOMIC DNA]</scope>
    <source>
        <strain evidence="4 5">WCA-9-b2</strain>
    </source>
</reference>
<dbReference type="SUPFAM" id="SSF51735">
    <property type="entry name" value="NAD(P)-binding Rossmann-fold domains"/>
    <property type="match status" value="1"/>
</dbReference>
<dbReference type="EMBL" id="WUQX01000001">
    <property type="protein sequence ID" value="MXP74849.1"/>
    <property type="molecule type" value="Genomic_DNA"/>
</dbReference>
<keyword evidence="3" id="KW-0443">Lipid metabolism</keyword>
<sequence>MVSRVALVTGGSRGIGKAVCEKLEGLGYVVVAPTRQELDLSSTVSVEAFLELHRNDVYDVIINNAGINDVHDIEKVTDDEIEQAMQINLVSPLRILRKFVPAMKERRYGRIVNISSIWGIVSKRGRVVYSMTKHGIHGITKTMAVELAEYNILVNTICPGFTLTELTYKNNSKEQIKQIESDIPIQRMAQPSEIADAIVFFAEDKNTYITGQLIAVDGGFTSK</sequence>
<dbReference type="Pfam" id="PF13561">
    <property type="entry name" value="adh_short_C2"/>
    <property type="match status" value="1"/>
</dbReference>
<comment type="caution">
    <text evidence="4">The sequence shown here is derived from an EMBL/GenBank/DDBJ whole genome shotgun (WGS) entry which is preliminary data.</text>
</comment>
<evidence type="ECO:0000313" key="5">
    <source>
        <dbReference type="Proteomes" id="UP000460412"/>
    </source>
</evidence>
<dbReference type="Proteomes" id="UP000460412">
    <property type="component" value="Unassembled WGS sequence"/>
</dbReference>
<dbReference type="InterPro" id="IPR050259">
    <property type="entry name" value="SDR"/>
</dbReference>
<dbReference type="CDD" id="cd05233">
    <property type="entry name" value="SDR_c"/>
    <property type="match status" value="1"/>
</dbReference>
<comment type="similarity">
    <text evidence="1">Belongs to the short-chain dehydrogenases/reductases (SDR) family.</text>
</comment>
<proteinExistence type="inferred from homology"/>